<evidence type="ECO:0000313" key="1">
    <source>
        <dbReference type="EMBL" id="CAI8048412.1"/>
    </source>
</evidence>
<evidence type="ECO:0000313" key="2">
    <source>
        <dbReference type="Proteomes" id="UP001174909"/>
    </source>
</evidence>
<gene>
    <name evidence="1" type="ORF">GBAR_LOCUS26711</name>
</gene>
<organism evidence="1 2">
    <name type="scientific">Geodia barretti</name>
    <name type="common">Barrett's horny sponge</name>
    <dbReference type="NCBI Taxonomy" id="519541"/>
    <lineage>
        <taxon>Eukaryota</taxon>
        <taxon>Metazoa</taxon>
        <taxon>Porifera</taxon>
        <taxon>Demospongiae</taxon>
        <taxon>Heteroscleromorpha</taxon>
        <taxon>Tetractinellida</taxon>
        <taxon>Astrophorina</taxon>
        <taxon>Geodiidae</taxon>
        <taxon>Geodia</taxon>
    </lineage>
</organism>
<accession>A0AA35TJY1</accession>
<keyword evidence="2" id="KW-1185">Reference proteome</keyword>
<dbReference type="Proteomes" id="UP001174909">
    <property type="component" value="Unassembled WGS sequence"/>
</dbReference>
<name>A0AA35TJY1_GEOBA</name>
<dbReference type="InterPro" id="IPR027901">
    <property type="entry name" value="CFAP90"/>
</dbReference>
<protein>
    <submittedName>
        <fullName evidence="1">Uncharacterized protein C5orf49 homolog</fullName>
    </submittedName>
</protein>
<dbReference type="PANTHER" id="PTHR34444:SF3">
    <property type="match status" value="1"/>
</dbReference>
<comment type="caution">
    <text evidence="1">The sequence shown here is derived from an EMBL/GenBank/DDBJ whole genome shotgun (WGS) entry which is preliminary data.</text>
</comment>
<dbReference type="Pfam" id="PF15074">
    <property type="entry name" value="CFAP90"/>
    <property type="match status" value="1"/>
</dbReference>
<reference evidence="1" key="1">
    <citation type="submission" date="2023-03" db="EMBL/GenBank/DDBJ databases">
        <authorList>
            <person name="Steffen K."/>
            <person name="Cardenas P."/>
        </authorList>
    </citation>
    <scope>NUCLEOTIDE SEQUENCE</scope>
</reference>
<dbReference type="PANTHER" id="PTHR34444">
    <property type="entry name" value="LOC361192"/>
    <property type="match status" value="1"/>
</dbReference>
<dbReference type="AlphaFoldDB" id="A0AA35TJY1"/>
<sequence>MAYPGDGYKMSNYGHKTYTAEQTKEQWRESCTRERRICEGHRTTRPARRESGELDTGPSQIANYFSTRKTHAKVWSYDRTFNMEEGYSQKLKRDDLQHTQGLDVVGEESERDVPLLANSVYGHRPPLETPDRLHVRIGLVKREFYRTTGINIGQN</sequence>
<dbReference type="EMBL" id="CASHTH010003728">
    <property type="protein sequence ID" value="CAI8048412.1"/>
    <property type="molecule type" value="Genomic_DNA"/>
</dbReference>
<proteinExistence type="predicted"/>